<dbReference type="AlphaFoldDB" id="A0A1G9IJ91"/>
<dbReference type="EMBL" id="FNGV01000001">
    <property type="protein sequence ID" value="SDL25126.1"/>
    <property type="molecule type" value="Genomic_DNA"/>
</dbReference>
<organism evidence="1 2">
    <name type="scientific">Kriegella aquimaris</name>
    <dbReference type="NCBI Taxonomy" id="192904"/>
    <lineage>
        <taxon>Bacteria</taxon>
        <taxon>Pseudomonadati</taxon>
        <taxon>Bacteroidota</taxon>
        <taxon>Flavobacteriia</taxon>
        <taxon>Flavobacteriales</taxon>
        <taxon>Flavobacteriaceae</taxon>
        <taxon>Kriegella</taxon>
    </lineage>
</organism>
<keyword evidence="2" id="KW-1185">Reference proteome</keyword>
<gene>
    <name evidence="1" type="ORF">SAMN04488514_101159</name>
</gene>
<dbReference type="Pfam" id="PF00543">
    <property type="entry name" value="P-II"/>
    <property type="match status" value="1"/>
</dbReference>
<evidence type="ECO:0000313" key="1">
    <source>
        <dbReference type="EMBL" id="SDL25126.1"/>
    </source>
</evidence>
<dbReference type="GO" id="GO:0006808">
    <property type="term" value="P:regulation of nitrogen utilization"/>
    <property type="evidence" value="ECO:0007669"/>
    <property type="project" value="InterPro"/>
</dbReference>
<reference evidence="1 2" key="1">
    <citation type="submission" date="2016-10" db="EMBL/GenBank/DDBJ databases">
        <authorList>
            <person name="de Groot N.N."/>
        </authorList>
    </citation>
    <scope>NUCLEOTIDE SEQUENCE [LARGE SCALE GENOMIC DNA]</scope>
    <source>
        <strain evidence="1 2">DSM 19886</strain>
    </source>
</reference>
<proteinExistence type="predicted"/>
<dbReference type="GO" id="GO:0030234">
    <property type="term" value="F:enzyme regulator activity"/>
    <property type="evidence" value="ECO:0007669"/>
    <property type="project" value="InterPro"/>
</dbReference>
<dbReference type="PANTHER" id="PTHR30115:SF11">
    <property type="entry name" value="NITROGEN REGULATORY PROTEIN P-II HOMOLOG"/>
    <property type="match status" value="1"/>
</dbReference>
<evidence type="ECO:0000313" key="2">
    <source>
        <dbReference type="Proteomes" id="UP000199440"/>
    </source>
</evidence>
<dbReference type="InterPro" id="IPR015867">
    <property type="entry name" value="N-reg_PII/ATP_PRibTrfase_C"/>
</dbReference>
<dbReference type="PANTHER" id="PTHR30115">
    <property type="entry name" value="NITROGEN REGULATORY PROTEIN P-II"/>
    <property type="match status" value="1"/>
</dbReference>
<name>A0A1G9IJ91_9FLAO</name>
<dbReference type="Gene3D" id="3.30.70.120">
    <property type="match status" value="1"/>
</dbReference>
<dbReference type="InterPro" id="IPR002187">
    <property type="entry name" value="N-reg_PII"/>
</dbReference>
<dbReference type="PROSITE" id="PS51343">
    <property type="entry name" value="PII_GLNB_DOM"/>
    <property type="match status" value="1"/>
</dbReference>
<dbReference type="InterPro" id="IPR011322">
    <property type="entry name" value="N-reg_PII-like_a/b"/>
</dbReference>
<dbReference type="OrthoDB" id="9802729at2"/>
<dbReference type="GO" id="GO:0005829">
    <property type="term" value="C:cytosol"/>
    <property type="evidence" value="ECO:0007669"/>
    <property type="project" value="TreeGrafter"/>
</dbReference>
<dbReference type="RefSeq" id="WP_089884320.1">
    <property type="nucleotide sequence ID" value="NZ_FNGV01000001.1"/>
</dbReference>
<dbReference type="Proteomes" id="UP000199440">
    <property type="component" value="Unassembled WGS sequence"/>
</dbReference>
<dbReference type="SMART" id="SM00938">
    <property type="entry name" value="P-II"/>
    <property type="match status" value="1"/>
</dbReference>
<sequence>MKKVEAIIRPSKLKAVQRGLKEAEIPCITVIPVKGTGLQKSYSERYRGTEQSMILQSRVMIMCVISDSNLEKCINVIKENATENQVGDGKIFIYHVEDAIRLSNGTTGVDAII</sequence>
<dbReference type="PRINTS" id="PR00340">
    <property type="entry name" value="PIIGLNB"/>
</dbReference>
<dbReference type="STRING" id="192904.SAMN04488514_101159"/>
<protein>
    <submittedName>
        <fullName evidence="1">Nitrogen regulatory protein P-II family</fullName>
    </submittedName>
</protein>
<dbReference type="SUPFAM" id="SSF54913">
    <property type="entry name" value="GlnB-like"/>
    <property type="match status" value="1"/>
</dbReference>
<dbReference type="GO" id="GO:0005524">
    <property type="term" value="F:ATP binding"/>
    <property type="evidence" value="ECO:0007669"/>
    <property type="project" value="TreeGrafter"/>
</dbReference>
<accession>A0A1G9IJ91</accession>